<dbReference type="AlphaFoldDB" id="G5SNB6"/>
<dbReference type="Proteomes" id="UP000003598">
    <property type="component" value="Unassembled WGS sequence"/>
</dbReference>
<dbReference type="EMBL" id="AFFY01000015">
    <property type="protein sequence ID" value="EHH01182.1"/>
    <property type="molecule type" value="Genomic_DNA"/>
</dbReference>
<dbReference type="HOGENOM" id="CLU_3120759_0_0_10"/>
<accession>G5SNB6</accession>
<evidence type="ECO:0000313" key="1">
    <source>
        <dbReference type="EMBL" id="EHH01182.1"/>
    </source>
</evidence>
<sequence>MQNGFFNPFCTFYMIELQTDFPRLHILKNTVSNNRNEIWGRFSIQHFLKS</sequence>
<organism evidence="1 2">
    <name type="scientific">Paraprevotella clara YIT 11840</name>
    <dbReference type="NCBI Taxonomy" id="762968"/>
    <lineage>
        <taxon>Bacteria</taxon>
        <taxon>Pseudomonadati</taxon>
        <taxon>Bacteroidota</taxon>
        <taxon>Bacteroidia</taxon>
        <taxon>Bacteroidales</taxon>
        <taxon>Prevotellaceae</taxon>
        <taxon>Paraprevotella</taxon>
    </lineage>
</organism>
<gene>
    <name evidence="1" type="ORF">HMPREF9441_00845</name>
</gene>
<evidence type="ECO:0000313" key="2">
    <source>
        <dbReference type="Proteomes" id="UP000003598"/>
    </source>
</evidence>
<comment type="caution">
    <text evidence="1">The sequence shown here is derived from an EMBL/GenBank/DDBJ whole genome shotgun (WGS) entry which is preliminary data.</text>
</comment>
<name>G5SNB6_9BACT</name>
<protein>
    <submittedName>
        <fullName evidence="1">Uncharacterized protein</fullName>
    </submittedName>
</protein>
<keyword evidence="2" id="KW-1185">Reference proteome</keyword>
<reference evidence="1 2" key="1">
    <citation type="submission" date="2011-03" db="EMBL/GenBank/DDBJ databases">
        <authorList>
            <person name="Weinstock G."/>
            <person name="Sodergren E."/>
            <person name="Clifton S."/>
            <person name="Fulton L."/>
            <person name="Fulton B."/>
            <person name="Courtney L."/>
            <person name="Fronick C."/>
            <person name="Harrison M."/>
            <person name="Strong C."/>
            <person name="Farmer C."/>
            <person name="Delahaunty K."/>
            <person name="Markovic C."/>
            <person name="Hall O."/>
            <person name="Minx P."/>
            <person name="Tomlinson C."/>
            <person name="Mitreva M."/>
            <person name="Hou S."/>
            <person name="Chen J."/>
            <person name="Wollam A."/>
            <person name="Pepin K.H."/>
            <person name="Johnson M."/>
            <person name="Bhonagiri V."/>
            <person name="Zhang X."/>
            <person name="Suruliraj S."/>
            <person name="Warren W."/>
            <person name="Chinwalla A."/>
            <person name="Mardis E.R."/>
            <person name="Wilson R.K."/>
        </authorList>
    </citation>
    <scope>NUCLEOTIDE SEQUENCE [LARGE SCALE GENOMIC DNA]</scope>
    <source>
        <strain evidence="1 2">YIT 11840</strain>
    </source>
</reference>
<proteinExistence type="predicted"/>
<dbReference type="STRING" id="762968.HMPREF9441_00845"/>